<feature type="active site" description="Proton acceptor" evidence="9">
    <location>
        <position position="192"/>
    </location>
</feature>
<dbReference type="InterPro" id="IPR013341">
    <property type="entry name" value="Mandelate_racemase_N_dom"/>
</dbReference>
<dbReference type="Proteomes" id="UP000295151">
    <property type="component" value="Unassembled WGS sequence"/>
</dbReference>
<dbReference type="EC" id="4.2.1.40" evidence="5"/>
<dbReference type="PANTHER" id="PTHR48080">
    <property type="entry name" value="D-GALACTONATE DEHYDRATASE-RELATED"/>
    <property type="match status" value="1"/>
</dbReference>
<feature type="active site" description="Proton acceptor" evidence="9">
    <location>
        <position position="319"/>
    </location>
</feature>
<reference evidence="11 12" key="1">
    <citation type="submission" date="2019-03" db="EMBL/GenBank/DDBJ databases">
        <title>Genomic Encyclopedia of Type Strains, Phase III (KMG-III): the genomes of soil and plant-associated and newly described type strains.</title>
        <authorList>
            <person name="Whitman W."/>
        </authorList>
    </citation>
    <scope>NUCLEOTIDE SEQUENCE [LARGE SCALE GENOMIC DNA]</scope>
    <source>
        <strain evidence="11 12">VKM Ac-2575</strain>
    </source>
</reference>
<proteinExistence type="inferred from homology"/>
<comment type="cofactor">
    <cofactor evidence="2">
        <name>Mg(2+)</name>
        <dbReference type="ChEBI" id="CHEBI:18420"/>
    </cofactor>
</comment>
<dbReference type="InterPro" id="IPR034593">
    <property type="entry name" value="DgoD-like"/>
</dbReference>
<dbReference type="Pfam" id="PF02746">
    <property type="entry name" value="MR_MLE_N"/>
    <property type="match status" value="1"/>
</dbReference>
<protein>
    <recommendedName>
        <fullName evidence="5">glucarate dehydratase</fullName>
        <ecNumber evidence="5">4.2.1.40</ecNumber>
    </recommendedName>
</protein>
<evidence type="ECO:0000313" key="11">
    <source>
        <dbReference type="EMBL" id="TDU89051.1"/>
    </source>
</evidence>
<keyword evidence="7" id="KW-0460">Magnesium</keyword>
<evidence type="ECO:0000256" key="9">
    <source>
        <dbReference type="PIRSR" id="PIRSR634598-1"/>
    </source>
</evidence>
<organism evidence="11 12">
    <name type="scientific">Kribbella voronezhensis</name>
    <dbReference type="NCBI Taxonomy" id="2512212"/>
    <lineage>
        <taxon>Bacteria</taxon>
        <taxon>Bacillati</taxon>
        <taxon>Actinomycetota</taxon>
        <taxon>Actinomycetes</taxon>
        <taxon>Propionibacteriales</taxon>
        <taxon>Kribbellaceae</taxon>
        <taxon>Kribbella</taxon>
    </lineage>
</organism>
<evidence type="ECO:0000256" key="1">
    <source>
        <dbReference type="ARBA" id="ARBA00001426"/>
    </source>
</evidence>
<dbReference type="GO" id="GO:0008872">
    <property type="term" value="F:glucarate dehydratase activity"/>
    <property type="evidence" value="ECO:0007669"/>
    <property type="project" value="UniProtKB-EC"/>
</dbReference>
<dbReference type="Gene3D" id="3.30.390.10">
    <property type="entry name" value="Enolase-like, N-terminal domain"/>
    <property type="match status" value="1"/>
</dbReference>
<sequence>MKLTDIVITPIAMKDPPLRNIQGIHQPYALRSILQVHTDVGLTGLGETYGDLAILTALRKVAPRLRGLDPYDLNGLERIIDETLGRAAGLATHGLVGEASDEKTLATVLSAFEVACWDLQGKALGRPMVELLGGKVRDAVAYSGYLFFKPAAHTPLPDYPTDDWGEAMDAEGIVAQARRMVDGYGFKSLKLKGGVLPPDDEADAILALRQAFPDHPLRLDPNAGWTVDTSIAVGRKLDGVLEYLEDPTGGIDGMAAVAREVSMPLATNMCVTAFSHLKPAVLADAVQVVLSDHHFWGGLRRSRDLAAICRTFGIGLSMHSNSHLGISLAAMTHLAGATPELTYDCDTHYPYLVEDVVQPGALEFVDGAVAVPDGPGLGVELDLDSLARLAEQYEKCGFDTRDDITPMRAVQPDWDAVIPRW</sequence>
<dbReference type="CDD" id="cd03323">
    <property type="entry name" value="D-glucarate_dehydratase"/>
    <property type="match status" value="1"/>
</dbReference>
<dbReference type="InterPro" id="IPR029017">
    <property type="entry name" value="Enolase-like_N"/>
</dbReference>
<dbReference type="InterPro" id="IPR013342">
    <property type="entry name" value="Mandelate_racemase_C"/>
</dbReference>
<comment type="catalytic activity">
    <reaction evidence="1">
        <text>D-glucarate = 5-dehydro-4-deoxy-D-glucarate + H2O</text>
        <dbReference type="Rhea" id="RHEA:14573"/>
        <dbReference type="ChEBI" id="CHEBI:15377"/>
        <dbReference type="ChEBI" id="CHEBI:30612"/>
        <dbReference type="ChEBI" id="CHEBI:42819"/>
        <dbReference type="EC" id="4.2.1.40"/>
    </reaction>
</comment>
<comment type="similarity">
    <text evidence="4">Belongs to the mandelate racemase/muconate lactonizing enzyme family. GlucD subfamily.</text>
</comment>
<keyword evidence="12" id="KW-1185">Reference proteome</keyword>
<gene>
    <name evidence="11" type="ORF">EV138_2605</name>
</gene>
<dbReference type="RefSeq" id="WP_133978969.1">
    <property type="nucleotide sequence ID" value="NZ_SOCE01000001.1"/>
</dbReference>
<evidence type="ECO:0000256" key="8">
    <source>
        <dbReference type="ARBA" id="ARBA00023239"/>
    </source>
</evidence>
<dbReference type="Gene3D" id="3.20.20.120">
    <property type="entry name" value="Enolase-like C-terminal domain"/>
    <property type="match status" value="1"/>
</dbReference>
<comment type="caution">
    <text evidence="11">The sequence shown here is derived from an EMBL/GenBank/DDBJ whole genome shotgun (WGS) entry which is preliminary data.</text>
</comment>
<evidence type="ECO:0000256" key="5">
    <source>
        <dbReference type="ARBA" id="ARBA00011973"/>
    </source>
</evidence>
<dbReference type="OrthoDB" id="9774531at2"/>
<dbReference type="EMBL" id="SOCE01000001">
    <property type="protein sequence ID" value="TDU89051.1"/>
    <property type="molecule type" value="Genomic_DNA"/>
</dbReference>
<name>A0A4R7TAL9_9ACTN</name>
<evidence type="ECO:0000256" key="6">
    <source>
        <dbReference type="ARBA" id="ARBA00022723"/>
    </source>
</evidence>
<evidence type="ECO:0000313" key="12">
    <source>
        <dbReference type="Proteomes" id="UP000295151"/>
    </source>
</evidence>
<dbReference type="InterPro" id="IPR034598">
    <property type="entry name" value="GlucD-like"/>
</dbReference>
<dbReference type="GO" id="GO:0046872">
    <property type="term" value="F:metal ion binding"/>
    <property type="evidence" value="ECO:0007669"/>
    <property type="project" value="UniProtKB-KW"/>
</dbReference>
<evidence type="ECO:0000256" key="2">
    <source>
        <dbReference type="ARBA" id="ARBA00001946"/>
    </source>
</evidence>
<dbReference type="SUPFAM" id="SSF54826">
    <property type="entry name" value="Enolase N-terminal domain-like"/>
    <property type="match status" value="1"/>
</dbReference>
<dbReference type="InterPro" id="IPR036849">
    <property type="entry name" value="Enolase-like_C_sf"/>
</dbReference>
<dbReference type="InterPro" id="IPR029065">
    <property type="entry name" value="Enolase_C-like"/>
</dbReference>
<dbReference type="SFLD" id="SFLDS00001">
    <property type="entry name" value="Enolase"/>
    <property type="match status" value="1"/>
</dbReference>
<keyword evidence="8" id="KW-0456">Lyase</keyword>
<comment type="pathway">
    <text evidence="3">Carbohydrate acid metabolism; D-glucarate degradation; 2,5-dioxopentanoate from D-glucarate: step 1/2.</text>
</comment>
<evidence type="ECO:0000256" key="7">
    <source>
        <dbReference type="ARBA" id="ARBA00022842"/>
    </source>
</evidence>
<feature type="domain" description="Mandelate racemase/muconate lactonizing enzyme C-terminal" evidence="10">
    <location>
        <begin position="170"/>
        <end position="264"/>
    </location>
</feature>
<keyword evidence="6" id="KW-0479">Metal-binding</keyword>
<dbReference type="SFLD" id="SFLDG00055">
    <property type="entry name" value="glucarate_dehydratase"/>
    <property type="match status" value="1"/>
</dbReference>
<dbReference type="AlphaFoldDB" id="A0A4R7TAL9"/>
<accession>A0A4R7TAL9</accession>
<evidence type="ECO:0000259" key="10">
    <source>
        <dbReference type="SMART" id="SM00922"/>
    </source>
</evidence>
<dbReference type="SMART" id="SM00922">
    <property type="entry name" value="MR_MLE"/>
    <property type="match status" value="1"/>
</dbReference>
<dbReference type="Pfam" id="PF13378">
    <property type="entry name" value="MR_MLE_C"/>
    <property type="match status" value="1"/>
</dbReference>
<dbReference type="SUPFAM" id="SSF51604">
    <property type="entry name" value="Enolase C-terminal domain-like"/>
    <property type="match status" value="1"/>
</dbReference>
<evidence type="ECO:0000256" key="3">
    <source>
        <dbReference type="ARBA" id="ARBA00005183"/>
    </source>
</evidence>
<dbReference type="PANTHER" id="PTHR48080:SF4">
    <property type="entry name" value="GLUCARATE DEHYDRATASE"/>
    <property type="match status" value="1"/>
</dbReference>
<evidence type="ECO:0000256" key="4">
    <source>
        <dbReference type="ARBA" id="ARBA00009938"/>
    </source>
</evidence>